<name>A0A1Q8Q7W3_9BACI</name>
<dbReference type="InterPro" id="IPR015064">
    <property type="entry name" value="Sda"/>
</dbReference>
<gene>
    <name evidence="1" type="ORF">BTO30_05560</name>
</gene>
<protein>
    <submittedName>
        <fullName evidence="1">Check point factor coupling initiation of sporulation and replication initiation</fullName>
    </submittedName>
</protein>
<keyword evidence="2" id="KW-1185">Reference proteome</keyword>
<dbReference type="STRING" id="1714264.BTO30_05560"/>
<reference evidence="1 2" key="1">
    <citation type="submission" date="2016-12" db="EMBL/GenBank/DDBJ databases">
        <title>Domibacillus antri genome sequencing.</title>
        <authorList>
            <person name="Verma A."/>
            <person name="Krishnamurthi S."/>
        </authorList>
    </citation>
    <scope>NUCLEOTIDE SEQUENCE [LARGE SCALE GENOMIC DNA]</scope>
    <source>
        <strain evidence="1 2">XD80</strain>
    </source>
</reference>
<dbReference type="RefSeq" id="WP_075397719.1">
    <property type="nucleotide sequence ID" value="NZ_MSDU01000008.1"/>
</dbReference>
<dbReference type="Pfam" id="PF08970">
    <property type="entry name" value="Sda"/>
    <property type="match status" value="1"/>
</dbReference>
<organism evidence="1 2">
    <name type="scientific">Domibacillus antri</name>
    <dbReference type="NCBI Taxonomy" id="1714264"/>
    <lineage>
        <taxon>Bacteria</taxon>
        <taxon>Bacillati</taxon>
        <taxon>Bacillota</taxon>
        <taxon>Bacilli</taxon>
        <taxon>Bacillales</taxon>
        <taxon>Bacillaceae</taxon>
        <taxon>Domibacillus</taxon>
    </lineage>
</organism>
<proteinExistence type="predicted"/>
<dbReference type="Proteomes" id="UP000185568">
    <property type="component" value="Unassembled WGS sequence"/>
</dbReference>
<accession>A0A1Q8Q7W3</accession>
<dbReference type="EMBL" id="MSDU01000008">
    <property type="protein sequence ID" value="OLN23428.1"/>
    <property type="molecule type" value="Genomic_DNA"/>
</dbReference>
<evidence type="ECO:0000313" key="1">
    <source>
        <dbReference type="EMBL" id="OLN23428.1"/>
    </source>
</evidence>
<dbReference type="AlphaFoldDB" id="A0A1Q8Q7W3"/>
<dbReference type="SUPFAM" id="SSF100985">
    <property type="entry name" value="Sporulation inhibitor Sda"/>
    <property type="match status" value="1"/>
</dbReference>
<evidence type="ECO:0000313" key="2">
    <source>
        <dbReference type="Proteomes" id="UP000185568"/>
    </source>
</evidence>
<comment type="caution">
    <text evidence="1">The sequence shown here is derived from an EMBL/GenBank/DDBJ whole genome shotgun (WGS) entry which is preliminary data.</text>
</comment>
<sequence>MHTLSDKLLLSSYKKATKLKLNNDFIALIEQEMKRRIIRQQKNRKM</sequence>
<dbReference type="Gene3D" id="1.10.287.1100">
    <property type="entry name" value="Sporulation inhibitor A"/>
    <property type="match status" value="1"/>
</dbReference>
<dbReference type="InterPro" id="IPR036916">
    <property type="entry name" value="Sda_sf"/>
</dbReference>